<dbReference type="SUPFAM" id="SSF52833">
    <property type="entry name" value="Thioredoxin-like"/>
    <property type="match status" value="1"/>
</dbReference>
<keyword evidence="1" id="KW-0812">Transmembrane</keyword>
<gene>
    <name evidence="3" type="ORF">GLP40_07265</name>
</gene>
<comment type="caution">
    <text evidence="3">The sequence shown here is derived from an EMBL/GenBank/DDBJ whole genome shotgun (WGS) entry which is preliminary data.</text>
</comment>
<dbReference type="AlphaFoldDB" id="A0A6I3KVT5"/>
<name>A0A6I3KVT5_9NOCA</name>
<evidence type="ECO:0000313" key="3">
    <source>
        <dbReference type="EMBL" id="MTE12575.1"/>
    </source>
</evidence>
<reference evidence="3 4" key="1">
    <citation type="submission" date="2019-11" db="EMBL/GenBank/DDBJ databases">
        <title>Nocardia sp. nov. CT2-14 isolated from soil.</title>
        <authorList>
            <person name="Kanchanasin P."/>
            <person name="Tanasupawat S."/>
            <person name="Yuki M."/>
            <person name="Kudo T."/>
        </authorList>
    </citation>
    <scope>NUCLEOTIDE SEQUENCE [LARGE SCALE GENOMIC DNA]</scope>
    <source>
        <strain evidence="3 4">CT2-14</strain>
    </source>
</reference>
<dbReference type="CDD" id="cd02972">
    <property type="entry name" value="DsbA_family"/>
    <property type="match status" value="1"/>
</dbReference>
<evidence type="ECO:0000313" key="4">
    <source>
        <dbReference type="Proteomes" id="UP000432464"/>
    </source>
</evidence>
<evidence type="ECO:0000259" key="2">
    <source>
        <dbReference type="Pfam" id="PF13462"/>
    </source>
</evidence>
<sequence>MAAASSSSHAGWKKRCASISGGGVGVARVGASGRVLRVSKPTSNHTPRPVSSKTTYALAGLAVVVVAVIVAAVYLWNRGGGDKVRNDGYGPVHDRGVSVALDSDGAIVLGKPNAKTIDIYEDPLCPACGQLEKIYGQEIAQQVDLGKIAVRYRLVNFLDPQSRSKDYSTRAVAANECVAQAGDGPVYSKYHSLLFTTEQPSEGGPDHDNKELAAIAKEAGADDDVAKCITSGDRADTGRAHAEAALKALNDALNNRAATPSVFIDGKKVDVNNENWVLDAAK</sequence>
<keyword evidence="1" id="KW-1133">Transmembrane helix</keyword>
<dbReference type="Pfam" id="PF13462">
    <property type="entry name" value="Thioredoxin_4"/>
    <property type="match status" value="1"/>
</dbReference>
<feature type="domain" description="Thioredoxin-like fold" evidence="2">
    <location>
        <begin position="104"/>
        <end position="273"/>
    </location>
</feature>
<dbReference type="Gene3D" id="3.40.30.10">
    <property type="entry name" value="Glutaredoxin"/>
    <property type="match status" value="1"/>
</dbReference>
<dbReference type="InterPro" id="IPR036249">
    <property type="entry name" value="Thioredoxin-like_sf"/>
</dbReference>
<evidence type="ECO:0000256" key="1">
    <source>
        <dbReference type="SAM" id="Phobius"/>
    </source>
</evidence>
<organism evidence="3 4">
    <name type="scientific">Nocardia aurantiaca</name>
    <dbReference type="NCBI Taxonomy" id="2675850"/>
    <lineage>
        <taxon>Bacteria</taxon>
        <taxon>Bacillati</taxon>
        <taxon>Actinomycetota</taxon>
        <taxon>Actinomycetes</taxon>
        <taxon>Mycobacteriales</taxon>
        <taxon>Nocardiaceae</taxon>
        <taxon>Nocardia</taxon>
    </lineage>
</organism>
<dbReference type="EMBL" id="WMBB01000003">
    <property type="protein sequence ID" value="MTE12575.1"/>
    <property type="molecule type" value="Genomic_DNA"/>
</dbReference>
<dbReference type="Proteomes" id="UP000432464">
    <property type="component" value="Unassembled WGS sequence"/>
</dbReference>
<proteinExistence type="predicted"/>
<keyword evidence="4" id="KW-1185">Reference proteome</keyword>
<keyword evidence="1" id="KW-0472">Membrane</keyword>
<protein>
    <submittedName>
        <fullName evidence="3">Thioredoxin domain-containing protein</fullName>
    </submittedName>
</protein>
<feature type="transmembrane region" description="Helical" evidence="1">
    <location>
        <begin position="56"/>
        <end position="76"/>
    </location>
</feature>
<dbReference type="InterPro" id="IPR012336">
    <property type="entry name" value="Thioredoxin-like_fold"/>
</dbReference>
<accession>A0A6I3KVT5</accession>